<evidence type="ECO:0000259" key="2">
    <source>
        <dbReference type="Pfam" id="PF19051"/>
    </source>
</evidence>
<dbReference type="InterPro" id="IPR006311">
    <property type="entry name" value="TAT_signal"/>
</dbReference>
<dbReference type="InterPro" id="IPR050463">
    <property type="entry name" value="Gfo/Idh/MocA_oxidrdct_glycsds"/>
</dbReference>
<reference evidence="4" key="2">
    <citation type="submission" date="2019-02" db="EMBL/GenBank/DDBJ databases">
        <title>Granulicella sibirica sp. nov., a psychrotolerant acidobacterium isolated from an organic soil layer in forested tundra, West Siberia.</title>
        <authorList>
            <person name="Oshkin I.Y."/>
            <person name="Kulichevskaya I.S."/>
            <person name="Rijpstra W.I.C."/>
            <person name="Sinninghe Damste J.S."/>
            <person name="Rakitin A.L."/>
            <person name="Ravin N.V."/>
            <person name="Dedysh S.N."/>
        </authorList>
    </citation>
    <scope>NUCLEOTIDE SEQUENCE [LARGE SCALE GENOMIC DNA]</scope>
    <source>
        <strain evidence="4">AF10</strain>
    </source>
</reference>
<dbReference type="PROSITE" id="PS51318">
    <property type="entry name" value="TAT"/>
    <property type="match status" value="1"/>
</dbReference>
<sequence>MITRREFIDGVALGAAGLALSSSARSYAQIMGSNDRVTFATIGLNSRAYAHLSSLKANEKTSRLAHIADVDSKILDKYCGNATKELGYAPKTHGDFRKMLELKEIDAITIASPDHWHTPMAVAGLQAGKNVYVEKPCSYDPHEGELLVAAQKKYGKLVQMGSQQRSSPHSIEIVGKIHGGLIGRAYFAKAWYVNNRKSIGVGKVVPVPSTLDWDLWQGPAPRQAYKDNVHPYNWHWFKVWGTGESLNNGTHEVDVCRWALGVDFPKTVSAQAGRYQFKDDWQYYDTMVTDFNYEDKMITWEGRCCNPMKLYDRDRGSIIQGTNGSVIVDRDGYEVYDQSGKKKIDEFKVNTAKTSSTDTTGKDSMTDLHFANFIAGIQKGEKLNQPIASGNVAVTMLQLSNVAWETNRVLTLDQTSGHIVNDAKAQAMTHREYEKGWELKI</sequence>
<dbReference type="SUPFAM" id="SSF55347">
    <property type="entry name" value="Glyceraldehyde-3-phosphate dehydrogenase-like, C-terminal domain"/>
    <property type="match status" value="1"/>
</dbReference>
<proteinExistence type="predicted"/>
<dbReference type="AlphaFoldDB" id="A0A4Q0T5H8"/>
<name>A0A4Q0T5H8_9BACT</name>
<feature type="domain" description="Gfo/Idh/MocA-like oxidoreductase bacterial type C-terminal" evidence="2">
    <location>
        <begin position="204"/>
        <end position="438"/>
    </location>
</feature>
<dbReference type="Gene3D" id="3.30.360.10">
    <property type="entry name" value="Dihydrodipicolinate Reductase, domain 2"/>
    <property type="match status" value="1"/>
</dbReference>
<evidence type="ECO:0000313" key="4">
    <source>
        <dbReference type="Proteomes" id="UP000289437"/>
    </source>
</evidence>
<dbReference type="RefSeq" id="WP_128911520.1">
    <property type="nucleotide sequence ID" value="NZ_RDSM01000001.1"/>
</dbReference>
<gene>
    <name evidence="3" type="ORF">GRAN_0648</name>
</gene>
<dbReference type="PANTHER" id="PTHR43818:SF5">
    <property type="entry name" value="OXIDOREDUCTASE FAMILY PROTEIN"/>
    <property type="match status" value="1"/>
</dbReference>
<evidence type="ECO:0000313" key="3">
    <source>
        <dbReference type="EMBL" id="RXH57338.1"/>
    </source>
</evidence>
<evidence type="ECO:0000259" key="1">
    <source>
        <dbReference type="Pfam" id="PF01408"/>
    </source>
</evidence>
<dbReference type="InterPro" id="IPR043906">
    <property type="entry name" value="Gfo/Idh/MocA_OxRdtase_bact_C"/>
</dbReference>
<dbReference type="InterPro" id="IPR036291">
    <property type="entry name" value="NAD(P)-bd_dom_sf"/>
</dbReference>
<dbReference type="Pfam" id="PF19051">
    <property type="entry name" value="GFO_IDH_MocA_C2"/>
    <property type="match status" value="1"/>
</dbReference>
<feature type="domain" description="Gfo/Idh/MocA-like oxidoreductase N-terminal" evidence="1">
    <location>
        <begin position="39"/>
        <end position="161"/>
    </location>
</feature>
<dbReference type="EMBL" id="RDSM01000001">
    <property type="protein sequence ID" value="RXH57338.1"/>
    <property type="molecule type" value="Genomic_DNA"/>
</dbReference>
<dbReference type="Gene3D" id="3.40.50.720">
    <property type="entry name" value="NAD(P)-binding Rossmann-like Domain"/>
    <property type="match status" value="1"/>
</dbReference>
<protein>
    <submittedName>
        <fullName evidence="3">Myo-inositol 2-dehydrogenase</fullName>
    </submittedName>
</protein>
<dbReference type="PANTHER" id="PTHR43818">
    <property type="entry name" value="BCDNA.GH03377"/>
    <property type="match status" value="1"/>
</dbReference>
<comment type="caution">
    <text evidence="3">The sequence shown here is derived from an EMBL/GenBank/DDBJ whole genome shotgun (WGS) entry which is preliminary data.</text>
</comment>
<dbReference type="InterPro" id="IPR000683">
    <property type="entry name" value="Gfo/Idh/MocA-like_OxRdtase_N"/>
</dbReference>
<dbReference type="GO" id="GO:0000166">
    <property type="term" value="F:nucleotide binding"/>
    <property type="evidence" value="ECO:0007669"/>
    <property type="project" value="InterPro"/>
</dbReference>
<dbReference type="Proteomes" id="UP000289437">
    <property type="component" value="Unassembled WGS sequence"/>
</dbReference>
<dbReference type="OrthoDB" id="9792935at2"/>
<dbReference type="Pfam" id="PF01408">
    <property type="entry name" value="GFO_IDH_MocA"/>
    <property type="match status" value="1"/>
</dbReference>
<accession>A0A4Q0T5H8</accession>
<keyword evidence="4" id="KW-1185">Reference proteome</keyword>
<organism evidence="3 4">
    <name type="scientific">Granulicella sibirica</name>
    <dbReference type="NCBI Taxonomy" id="2479048"/>
    <lineage>
        <taxon>Bacteria</taxon>
        <taxon>Pseudomonadati</taxon>
        <taxon>Acidobacteriota</taxon>
        <taxon>Terriglobia</taxon>
        <taxon>Terriglobales</taxon>
        <taxon>Acidobacteriaceae</taxon>
        <taxon>Granulicella</taxon>
    </lineage>
</organism>
<reference evidence="3 4" key="1">
    <citation type="submission" date="2018-11" db="EMBL/GenBank/DDBJ databases">
        <authorList>
            <person name="Mardanov A.V."/>
            <person name="Ravin N.V."/>
            <person name="Dedysh S.N."/>
        </authorList>
    </citation>
    <scope>NUCLEOTIDE SEQUENCE [LARGE SCALE GENOMIC DNA]</scope>
    <source>
        <strain evidence="3 4">AF10</strain>
    </source>
</reference>
<dbReference type="SUPFAM" id="SSF51735">
    <property type="entry name" value="NAD(P)-binding Rossmann-fold domains"/>
    <property type="match status" value="1"/>
</dbReference>